<feature type="region of interest" description="Disordered" evidence="1">
    <location>
        <begin position="169"/>
        <end position="193"/>
    </location>
</feature>
<evidence type="ECO:0000256" key="1">
    <source>
        <dbReference type="SAM" id="MobiDB-lite"/>
    </source>
</evidence>
<dbReference type="Proteomes" id="UP000308730">
    <property type="component" value="Unassembled WGS sequence"/>
</dbReference>
<feature type="compositionally biased region" description="Basic residues" evidence="1">
    <location>
        <begin position="487"/>
        <end position="497"/>
    </location>
</feature>
<comment type="caution">
    <text evidence="2">The sequence shown here is derived from an EMBL/GenBank/DDBJ whole genome shotgun (WGS) entry which is preliminary data.</text>
</comment>
<organism evidence="2 3">
    <name type="scientific">Antrodiella citrinella</name>
    <dbReference type="NCBI Taxonomy" id="2447956"/>
    <lineage>
        <taxon>Eukaryota</taxon>
        <taxon>Fungi</taxon>
        <taxon>Dikarya</taxon>
        <taxon>Basidiomycota</taxon>
        <taxon>Agaricomycotina</taxon>
        <taxon>Agaricomycetes</taxon>
        <taxon>Polyporales</taxon>
        <taxon>Steccherinaceae</taxon>
        <taxon>Antrodiella</taxon>
    </lineage>
</organism>
<proteinExistence type="predicted"/>
<gene>
    <name evidence="2" type="ORF">EUX98_g580</name>
</gene>
<reference evidence="2 3" key="1">
    <citation type="submission" date="2019-02" db="EMBL/GenBank/DDBJ databases">
        <title>Genome sequencing of the rare red list fungi Antrodiella citrinella (Flaviporus citrinellus).</title>
        <authorList>
            <person name="Buettner E."/>
            <person name="Kellner H."/>
        </authorList>
    </citation>
    <scope>NUCLEOTIDE SEQUENCE [LARGE SCALE GENOMIC DNA]</scope>
    <source>
        <strain evidence="2 3">DSM 108506</strain>
    </source>
</reference>
<keyword evidence="3" id="KW-1185">Reference proteome</keyword>
<accession>A0A4S4N3V1</accession>
<dbReference type="OrthoDB" id="185373at2759"/>
<dbReference type="EMBL" id="SGPM01000004">
    <property type="protein sequence ID" value="THH33684.1"/>
    <property type="molecule type" value="Genomic_DNA"/>
</dbReference>
<sequence>MLNGLVQIKDWESRPKQLAQTHELFESLETFVVTRAESYPWTGRDMNNGAVTHYMRILGNARLYDKMFEVFHGLPPIGPLSPGAHEYSSLFTCLIERPPTEDQTSAEARMKNAADARFLWESVVRRSERVDVDATLLHQVIRALSFGKRAEHALVFDIIHDYLGLEKPQPRVKADTPSDTSPHKPDLGFGGARTQTNEDAVIERKPPRQLVEFSSPLLQWVLEFCNYTRHYELCAQWLRVVMKRDHEGDWQIPDSGHIQQGLLAYAGAALRASHEGAPGNGEPRKVVRLLEEVTREIAYHPSKARALELSGSAFEVAMATCTFGKDWSSATKVFELMAGYDLAVFADGRDHTPQKLPRSGYFQLNPDTITMGYLARLAIELKDASIQRQCVRAVLALGGARLLEYTPYDKAHDKYAPFYKQKMAQAVIKLADTTDRVGLALDVETQHRWKLLASAADKVLRHTREFDDVPVPPVERRSVPELSSAARYKKSRGAGRR</sequence>
<feature type="compositionally biased region" description="Basic and acidic residues" evidence="1">
    <location>
        <begin position="169"/>
        <end position="186"/>
    </location>
</feature>
<name>A0A4S4N3V1_9APHY</name>
<protein>
    <submittedName>
        <fullName evidence="2">Uncharacterized protein</fullName>
    </submittedName>
</protein>
<feature type="region of interest" description="Disordered" evidence="1">
    <location>
        <begin position="470"/>
        <end position="497"/>
    </location>
</feature>
<dbReference type="AlphaFoldDB" id="A0A4S4N3V1"/>
<evidence type="ECO:0000313" key="2">
    <source>
        <dbReference type="EMBL" id="THH33684.1"/>
    </source>
</evidence>
<evidence type="ECO:0000313" key="3">
    <source>
        <dbReference type="Proteomes" id="UP000308730"/>
    </source>
</evidence>